<dbReference type="SUPFAM" id="SSF110296">
    <property type="entry name" value="Oligoxyloglucan reducing end-specific cellobiohydrolase"/>
    <property type="match status" value="2"/>
</dbReference>
<evidence type="ECO:0008006" key="5">
    <source>
        <dbReference type="Google" id="ProtNLM"/>
    </source>
</evidence>
<dbReference type="CDD" id="cd15482">
    <property type="entry name" value="Sialidase_non-viral"/>
    <property type="match status" value="1"/>
</dbReference>
<dbReference type="PANTHER" id="PTHR47199">
    <property type="entry name" value="PHOTOSYSTEM II STABILITY/ASSEMBLY FACTOR HCF136, CHLOROPLASTIC"/>
    <property type="match status" value="1"/>
</dbReference>
<feature type="compositionally biased region" description="Low complexity" evidence="1">
    <location>
        <begin position="67"/>
        <end position="77"/>
    </location>
</feature>
<organism evidence="3 4">
    <name type="scientific">Paenibacillus cremeus</name>
    <dbReference type="NCBI Taxonomy" id="2163881"/>
    <lineage>
        <taxon>Bacteria</taxon>
        <taxon>Bacillati</taxon>
        <taxon>Bacillota</taxon>
        <taxon>Bacilli</taxon>
        <taxon>Bacillales</taxon>
        <taxon>Paenibacillaceae</taxon>
        <taxon>Paenibacillus</taxon>
    </lineage>
</organism>
<sequence length="439" mass="46294">MKAAPFKRRFGAGGWCMLALAILLTVTGCKANTGEQAASPGSNTVSPSPNVSPSPSPTPSPSPSPSPAASIPVQPVSGKPATGSVPASETGTGTPFVLSSMSFINMKEGWSAAETKQGSDIWKTADEGATWSKASIPGLIVRGIGFASASTGWAVGKADCREQQGQRLCSKLQIVNSGNGGAAWSNQWQQQVKDVNLYTDDKIFPVSDKLVYAIAGPGMLRTTDGGKQWNAIDFHVGPFIPEEASFLPDGKNGWVLGRAGKGCKPEEREARDQCAVTVVSTSDGGATWKLDWSPEDSNNMRTVGISFIDAKQGWLMVLSLDTLQSSTLGTTDGGAHWTKLSEMRGARPYTRGLQFVSAKIGFVPLSAGAGPIGGGLAVTKDGGKSFESKVTPGQEWSFEQLQFFSEKSGWVRVGDPSKGDYLMETTDGGNTWKPHKPQL</sequence>
<dbReference type="EMBL" id="VNJI01000001">
    <property type="protein sequence ID" value="TVY11805.1"/>
    <property type="molecule type" value="Genomic_DNA"/>
</dbReference>
<evidence type="ECO:0000313" key="3">
    <source>
        <dbReference type="EMBL" id="TVY11805.1"/>
    </source>
</evidence>
<evidence type="ECO:0000256" key="2">
    <source>
        <dbReference type="SAM" id="SignalP"/>
    </source>
</evidence>
<name>A0A559KI41_9BACL</name>
<reference evidence="3 4" key="1">
    <citation type="submission" date="2019-07" db="EMBL/GenBank/DDBJ databases">
        <authorList>
            <person name="Kim J."/>
        </authorList>
    </citation>
    <scope>NUCLEOTIDE SEQUENCE [LARGE SCALE GENOMIC DNA]</scope>
    <source>
        <strain evidence="3 4">JC52</strain>
    </source>
</reference>
<keyword evidence="4" id="KW-1185">Reference proteome</keyword>
<comment type="caution">
    <text evidence="3">The sequence shown here is derived from an EMBL/GenBank/DDBJ whole genome shotgun (WGS) entry which is preliminary data.</text>
</comment>
<dbReference type="PANTHER" id="PTHR47199:SF2">
    <property type="entry name" value="PHOTOSYSTEM II STABILITY_ASSEMBLY FACTOR HCF136, CHLOROPLASTIC"/>
    <property type="match status" value="1"/>
</dbReference>
<protein>
    <recommendedName>
        <fullName evidence="5">Photosynthesis system II assembly factor Ycf48/Hcf136-like domain-containing protein</fullName>
    </recommendedName>
</protein>
<feature type="compositionally biased region" description="Pro residues" evidence="1">
    <location>
        <begin position="50"/>
        <end position="66"/>
    </location>
</feature>
<feature type="chain" id="PRO_5039553603" description="Photosynthesis system II assembly factor Ycf48/Hcf136-like domain-containing protein" evidence="2">
    <location>
        <begin position="32"/>
        <end position="439"/>
    </location>
</feature>
<dbReference type="PROSITE" id="PS51257">
    <property type="entry name" value="PROKAR_LIPOPROTEIN"/>
    <property type="match status" value="1"/>
</dbReference>
<evidence type="ECO:0000313" key="4">
    <source>
        <dbReference type="Proteomes" id="UP000317036"/>
    </source>
</evidence>
<feature type="compositionally biased region" description="Low complexity" evidence="1">
    <location>
        <begin position="39"/>
        <end position="49"/>
    </location>
</feature>
<feature type="region of interest" description="Disordered" evidence="1">
    <location>
        <begin position="35"/>
        <end position="92"/>
    </location>
</feature>
<dbReference type="Proteomes" id="UP000317036">
    <property type="component" value="Unassembled WGS sequence"/>
</dbReference>
<dbReference type="Gene3D" id="2.130.10.10">
    <property type="entry name" value="YVTN repeat-like/Quinoprotein amine dehydrogenase"/>
    <property type="match status" value="2"/>
</dbReference>
<proteinExistence type="predicted"/>
<dbReference type="InterPro" id="IPR015943">
    <property type="entry name" value="WD40/YVTN_repeat-like_dom_sf"/>
</dbReference>
<accession>A0A559KI41</accession>
<dbReference type="RefSeq" id="WP_144842387.1">
    <property type="nucleotide sequence ID" value="NZ_VNJI01000001.1"/>
</dbReference>
<keyword evidence="2" id="KW-0732">Signal</keyword>
<gene>
    <name evidence="3" type="ORF">FPZ49_00480</name>
</gene>
<dbReference type="AlphaFoldDB" id="A0A559KI41"/>
<dbReference type="OrthoDB" id="501835at2"/>
<feature type="signal peptide" evidence="2">
    <location>
        <begin position="1"/>
        <end position="31"/>
    </location>
</feature>
<evidence type="ECO:0000256" key="1">
    <source>
        <dbReference type="SAM" id="MobiDB-lite"/>
    </source>
</evidence>